<dbReference type="GO" id="GO:0005886">
    <property type="term" value="C:plasma membrane"/>
    <property type="evidence" value="ECO:0007669"/>
    <property type="project" value="UniProtKB-SubCell"/>
</dbReference>
<feature type="transmembrane region" description="Helical" evidence="10">
    <location>
        <begin position="348"/>
        <end position="369"/>
    </location>
</feature>
<dbReference type="GO" id="GO:0015385">
    <property type="term" value="F:sodium:proton antiporter activity"/>
    <property type="evidence" value="ECO:0007669"/>
    <property type="project" value="InterPro"/>
</dbReference>
<dbReference type="InterPro" id="IPR006153">
    <property type="entry name" value="Cation/H_exchanger_TM"/>
</dbReference>
<evidence type="ECO:0000313" key="13">
    <source>
        <dbReference type="Proteomes" id="UP000032279"/>
    </source>
</evidence>
<dbReference type="Proteomes" id="UP000032279">
    <property type="component" value="Unassembled WGS sequence"/>
</dbReference>
<accession>A0A0D0YWP3</accession>
<evidence type="ECO:0000256" key="5">
    <source>
        <dbReference type="ARBA" id="ARBA00022989"/>
    </source>
</evidence>
<evidence type="ECO:0000256" key="7">
    <source>
        <dbReference type="ARBA" id="ARBA00023065"/>
    </source>
</evidence>
<keyword evidence="5 10" id="KW-1133">Transmembrane helix</keyword>
<dbReference type="EMBL" id="AWTT01000013">
    <property type="protein sequence ID" value="KIS03654.1"/>
    <property type="molecule type" value="Genomic_DNA"/>
</dbReference>
<feature type="transmembrane region" description="Helical" evidence="10">
    <location>
        <begin position="87"/>
        <end position="107"/>
    </location>
</feature>
<keyword evidence="8 10" id="KW-0472">Membrane</keyword>
<comment type="caution">
    <text evidence="12">The sequence shown here is derived from an EMBL/GenBank/DDBJ whole genome shotgun (WGS) entry which is preliminary data.</text>
</comment>
<feature type="domain" description="Cation/H+ exchanger transmembrane" evidence="11">
    <location>
        <begin position="15"/>
        <end position="401"/>
    </location>
</feature>
<dbReference type="GO" id="GO:0015386">
    <property type="term" value="F:potassium:proton antiporter activity"/>
    <property type="evidence" value="ECO:0007669"/>
    <property type="project" value="TreeGrafter"/>
</dbReference>
<dbReference type="GO" id="GO:0051453">
    <property type="term" value="P:regulation of intracellular pH"/>
    <property type="evidence" value="ECO:0007669"/>
    <property type="project" value="TreeGrafter"/>
</dbReference>
<feature type="transmembrane region" description="Helical" evidence="10">
    <location>
        <begin position="268"/>
        <end position="293"/>
    </location>
</feature>
<evidence type="ECO:0000256" key="9">
    <source>
        <dbReference type="ARBA" id="ARBA00023201"/>
    </source>
</evidence>
<sequence length="653" mass="72901">MSSILSIMLLALAVVAANILNLIWPKIPLAVYQILTGLLLSLDPQFSHFTLEPEIFMLVIIAPLMFNDGQNQSTKALSRNLSVIMSMAITLAVISVLITGTLTHLVWPGLALPLALMLGAIITPTDAVAVNSITNNVVLPEKVHTTLSHESLFNDASGIVLFNLALGSYTTGSFSLGLGILDFIKVFFGGILFGLIIGWFIVQLRLYLTQSHADISAIVIPVNIMTPLVVYWLAERLGLSGILAVVATGLVHSVLHQRLQLTSTKMQIVTATTWTIIEDILNGFVFVLLGATLPTVLTSTKISNIGFLILVALFLYLILLIVRYCWVRFGFVALSHHQQNSADSAWQIALGGIHGTITLAMAFSIPTVINHQTFAYRDQIILIAALVILFSLVLPAVIFPLVLPTKQKSYTPDQFDYHISQLVAFAITELKQSNPISNELRQVSETLSSQASPNQFINRKRFFELANQTRQIEQATIEQLNDQGQISDQTQAYYERFLERSSFQTNRRSFIQIIGHRLKRRFKRGFSHRKIDQKKRLELQKKQAHFRDKNAATIAALSDVSAAAIKYLDSIETTENRNEVAALRRTYTARSKFTGGQNTLESEQLQNLFIQAFQFEHSYVQQQLARQNIPQELANQLNEQSSTDELVYMQSMT</sequence>
<gene>
    <name evidence="12" type="ORF">WDC_0733</name>
</gene>
<feature type="transmembrane region" description="Helical" evidence="10">
    <location>
        <begin position="215"/>
        <end position="233"/>
    </location>
</feature>
<dbReference type="GO" id="GO:0098719">
    <property type="term" value="P:sodium ion import across plasma membrane"/>
    <property type="evidence" value="ECO:0007669"/>
    <property type="project" value="TreeGrafter"/>
</dbReference>
<keyword evidence="7" id="KW-0406">Ion transport</keyword>
<dbReference type="AlphaFoldDB" id="A0A0D0YWP3"/>
<evidence type="ECO:0000259" key="11">
    <source>
        <dbReference type="Pfam" id="PF00999"/>
    </source>
</evidence>
<name>A0A0D0YWP3_9LACO</name>
<proteinExistence type="predicted"/>
<keyword evidence="13" id="KW-1185">Reference proteome</keyword>
<dbReference type="Gene3D" id="6.10.140.1330">
    <property type="match status" value="1"/>
</dbReference>
<keyword evidence="6" id="KW-0915">Sodium</keyword>
<protein>
    <submittedName>
        <fullName evidence="12">Na+/H+ antiporter</fullName>
    </submittedName>
</protein>
<dbReference type="InterPro" id="IPR018422">
    <property type="entry name" value="Cation/H_exchanger_CPA1"/>
</dbReference>
<feature type="transmembrane region" description="Helical" evidence="10">
    <location>
        <begin position="113"/>
        <end position="138"/>
    </location>
</feature>
<evidence type="ECO:0000256" key="10">
    <source>
        <dbReference type="SAM" id="Phobius"/>
    </source>
</evidence>
<keyword evidence="3" id="KW-1003">Cell membrane</keyword>
<organism evidence="12 13">
    <name type="scientific">Paucilactobacillus wasatchensis</name>
    <dbReference type="NCBI Taxonomy" id="1335616"/>
    <lineage>
        <taxon>Bacteria</taxon>
        <taxon>Bacillati</taxon>
        <taxon>Bacillota</taxon>
        <taxon>Bacilli</taxon>
        <taxon>Lactobacillales</taxon>
        <taxon>Lactobacillaceae</taxon>
        <taxon>Paucilactobacillus</taxon>
    </lineage>
</organism>
<feature type="transmembrane region" description="Helical" evidence="10">
    <location>
        <begin position="305"/>
        <end position="327"/>
    </location>
</feature>
<feature type="transmembrane region" description="Helical" evidence="10">
    <location>
        <begin position="187"/>
        <end position="208"/>
    </location>
</feature>
<dbReference type="PANTHER" id="PTHR10110:SF86">
    <property type="entry name" value="SODIUM_HYDROGEN EXCHANGER 7"/>
    <property type="match status" value="1"/>
</dbReference>
<evidence type="ECO:0000256" key="1">
    <source>
        <dbReference type="ARBA" id="ARBA00004651"/>
    </source>
</evidence>
<keyword evidence="9" id="KW-0739">Sodium transport</keyword>
<evidence type="ECO:0000256" key="2">
    <source>
        <dbReference type="ARBA" id="ARBA00022448"/>
    </source>
</evidence>
<dbReference type="OrthoDB" id="9809206at2"/>
<dbReference type="PANTHER" id="PTHR10110">
    <property type="entry name" value="SODIUM/HYDROGEN EXCHANGER"/>
    <property type="match status" value="1"/>
</dbReference>
<evidence type="ECO:0000313" key="12">
    <source>
        <dbReference type="EMBL" id="KIS03654.1"/>
    </source>
</evidence>
<feature type="transmembrane region" description="Helical" evidence="10">
    <location>
        <begin position="239"/>
        <end position="256"/>
    </location>
</feature>
<keyword evidence="4 10" id="KW-0812">Transmembrane</keyword>
<evidence type="ECO:0000256" key="8">
    <source>
        <dbReference type="ARBA" id="ARBA00023136"/>
    </source>
</evidence>
<feature type="transmembrane region" description="Helical" evidence="10">
    <location>
        <begin position="46"/>
        <end position="66"/>
    </location>
</feature>
<comment type="subcellular location">
    <subcellularLocation>
        <location evidence="1">Cell membrane</location>
        <topology evidence="1">Multi-pass membrane protein</topology>
    </subcellularLocation>
</comment>
<evidence type="ECO:0000256" key="6">
    <source>
        <dbReference type="ARBA" id="ARBA00023053"/>
    </source>
</evidence>
<keyword evidence="2" id="KW-0813">Transport</keyword>
<dbReference type="RefSeq" id="WP_044010418.1">
    <property type="nucleotide sequence ID" value="NZ_AWTT01000013.1"/>
</dbReference>
<feature type="transmembrane region" description="Helical" evidence="10">
    <location>
        <begin position="159"/>
        <end position="181"/>
    </location>
</feature>
<evidence type="ECO:0000256" key="4">
    <source>
        <dbReference type="ARBA" id="ARBA00022692"/>
    </source>
</evidence>
<evidence type="ECO:0000256" key="3">
    <source>
        <dbReference type="ARBA" id="ARBA00022475"/>
    </source>
</evidence>
<dbReference type="PATRIC" id="fig|1335616.4.peg.731"/>
<dbReference type="Pfam" id="PF00999">
    <property type="entry name" value="Na_H_Exchanger"/>
    <property type="match status" value="1"/>
</dbReference>
<reference evidence="12 13" key="1">
    <citation type="submission" date="2013-08" db="EMBL/GenBank/DDBJ databases">
        <title>Lactobacillus wasatchii sp. WDC04, a late gas producing bacteria isolated from aged chedder cheese.</title>
        <authorList>
            <person name="Oberg C.J."/>
            <person name="Culumber M."/>
            <person name="McMahon D.J."/>
            <person name="Broadbent J.R."/>
            <person name="Oberg T.S."/>
            <person name="Ortaki F."/>
        </authorList>
    </citation>
    <scope>NUCLEOTIDE SEQUENCE [LARGE SCALE GENOMIC DNA]</scope>
    <source>
        <strain evidence="12 13">WDC04</strain>
    </source>
</reference>
<feature type="transmembrane region" description="Helical" evidence="10">
    <location>
        <begin position="381"/>
        <end position="403"/>
    </location>
</feature>